<feature type="region of interest" description="Disordered" evidence="1">
    <location>
        <begin position="95"/>
        <end position="149"/>
    </location>
</feature>
<feature type="compositionally biased region" description="Polar residues" evidence="1">
    <location>
        <begin position="96"/>
        <end position="117"/>
    </location>
</feature>
<evidence type="ECO:0000256" key="1">
    <source>
        <dbReference type="SAM" id="MobiDB-lite"/>
    </source>
</evidence>
<keyword evidence="4" id="KW-1185">Reference proteome</keyword>
<evidence type="ECO:0000313" key="3">
    <source>
        <dbReference type="EMBL" id="SMG10050.1"/>
    </source>
</evidence>
<dbReference type="RefSeq" id="WP_085482096.1">
    <property type="nucleotide sequence ID" value="NZ_FXAY01000001.1"/>
</dbReference>
<evidence type="ECO:0000313" key="4">
    <source>
        <dbReference type="Proteomes" id="UP000193244"/>
    </source>
</evidence>
<reference evidence="4" key="1">
    <citation type="submission" date="2017-04" db="EMBL/GenBank/DDBJ databases">
        <authorList>
            <person name="Varghese N."/>
            <person name="Submissions S."/>
        </authorList>
    </citation>
    <scope>NUCLEOTIDE SEQUENCE [LARGE SCALE GENOMIC DNA]</scope>
    <source>
        <strain evidence="4">VKM Ac-2510</strain>
    </source>
</reference>
<keyword evidence="2" id="KW-1133">Transmembrane helix</keyword>
<name>A0A1X7I653_9MICO</name>
<feature type="compositionally biased region" description="Basic and acidic residues" evidence="1">
    <location>
        <begin position="136"/>
        <end position="149"/>
    </location>
</feature>
<gene>
    <name evidence="3" type="ORF">SAMN06296010_0199</name>
</gene>
<feature type="transmembrane region" description="Helical" evidence="2">
    <location>
        <begin position="53"/>
        <end position="74"/>
    </location>
</feature>
<organism evidence="3 4">
    <name type="scientific">Agreia pratensis</name>
    <dbReference type="NCBI Taxonomy" id="150121"/>
    <lineage>
        <taxon>Bacteria</taxon>
        <taxon>Bacillati</taxon>
        <taxon>Actinomycetota</taxon>
        <taxon>Actinomycetes</taxon>
        <taxon>Micrococcales</taxon>
        <taxon>Microbacteriaceae</taxon>
        <taxon>Agreia</taxon>
    </lineage>
</organism>
<evidence type="ECO:0000256" key="2">
    <source>
        <dbReference type="SAM" id="Phobius"/>
    </source>
</evidence>
<dbReference type="OrthoDB" id="5123528at2"/>
<keyword evidence="2" id="KW-0472">Membrane</keyword>
<dbReference type="AlphaFoldDB" id="A0A1X7I653"/>
<feature type="transmembrane region" description="Helical" evidence="2">
    <location>
        <begin position="12"/>
        <end position="33"/>
    </location>
</feature>
<accession>A0A1X7I653</accession>
<dbReference type="Proteomes" id="UP000193244">
    <property type="component" value="Unassembled WGS sequence"/>
</dbReference>
<dbReference type="EMBL" id="FXAY01000001">
    <property type="protein sequence ID" value="SMG10050.1"/>
    <property type="molecule type" value="Genomic_DNA"/>
</dbReference>
<protein>
    <submittedName>
        <fullName evidence="3">Uncharacterized protein</fullName>
    </submittedName>
</protein>
<sequence length="149" mass="15766">MNHRNRVNPFEIALWALAAVLIVGGVAALAWSVNRLGMGGGPNNEGFAVTQMIFSLAPVAVTAGLFAIVAALAFRATLLVVARRAAALAHEARVSEASQMTTTMETTGLASPSQSDGAPQEASLPFEPPRFRQRQRAIDHSAFKRPGTE</sequence>
<proteinExistence type="predicted"/>
<keyword evidence="2" id="KW-0812">Transmembrane</keyword>
<dbReference type="STRING" id="150121.SAMN06296010_0199"/>